<dbReference type="PANTHER" id="PTHR43214">
    <property type="entry name" value="TWO-COMPONENT RESPONSE REGULATOR"/>
    <property type="match status" value="1"/>
</dbReference>
<sequence>MLVAPRSLVRRGMAALLSSEQDLKVVAEAGSPEEALRGARTARPAAVVLDFPGHEPVFVSQLHRLLPDSAFVALVEPRSTPPLFAGLIGRLGVAVLSKDIEPHEFCDALRHAVNGEYVIDPTLTAPTPGVLTPRELEILEMVAYGRRNRQIADRLVLSVRTVETHIPSILAKLAATSRMEAVVNARRAGWL</sequence>
<dbReference type="PANTHER" id="PTHR43214:SF42">
    <property type="entry name" value="TRANSCRIPTIONAL REGULATORY PROTEIN DESR"/>
    <property type="match status" value="1"/>
</dbReference>
<evidence type="ECO:0008006" key="7">
    <source>
        <dbReference type="Google" id="ProtNLM"/>
    </source>
</evidence>
<dbReference type="GO" id="GO:0003677">
    <property type="term" value="F:DNA binding"/>
    <property type="evidence" value="ECO:0007669"/>
    <property type="project" value="UniProtKB-KW"/>
</dbReference>
<dbReference type="EMBL" id="PJOS01000181">
    <property type="protein sequence ID" value="PKT67370.1"/>
    <property type="molecule type" value="Genomic_DNA"/>
</dbReference>
<dbReference type="SMART" id="SM00421">
    <property type="entry name" value="HTH_LUXR"/>
    <property type="match status" value="1"/>
</dbReference>
<evidence type="ECO:0000256" key="2">
    <source>
        <dbReference type="PROSITE-ProRule" id="PRU00169"/>
    </source>
</evidence>
<proteinExistence type="predicted"/>
<dbReference type="SUPFAM" id="SSF46894">
    <property type="entry name" value="C-terminal effector domain of the bipartite response regulators"/>
    <property type="match status" value="1"/>
</dbReference>
<comment type="caution">
    <text evidence="5">The sequence shown here is derived from an EMBL/GenBank/DDBJ whole genome shotgun (WGS) entry which is preliminary data.</text>
</comment>
<reference evidence="5 6" key="1">
    <citation type="submission" date="2017-12" db="EMBL/GenBank/DDBJ databases">
        <title>Streptomyces populusis sp. nov., a novel endophytic actinobacterium isolated from stems of Populus adenopoda Maxim.</title>
        <authorList>
            <person name="Wang Z."/>
        </authorList>
    </citation>
    <scope>NUCLEOTIDE SEQUENCE [LARGE SCALE GENOMIC DNA]</scope>
    <source>
        <strain evidence="5 6">A249</strain>
    </source>
</reference>
<dbReference type="GO" id="GO:0000160">
    <property type="term" value="P:phosphorelay signal transduction system"/>
    <property type="evidence" value="ECO:0007669"/>
    <property type="project" value="InterPro"/>
</dbReference>
<dbReference type="PROSITE" id="PS50110">
    <property type="entry name" value="RESPONSE_REGULATORY"/>
    <property type="match status" value="1"/>
</dbReference>
<dbReference type="InterPro" id="IPR011006">
    <property type="entry name" value="CheY-like_superfamily"/>
</dbReference>
<dbReference type="PROSITE" id="PS50043">
    <property type="entry name" value="HTH_LUXR_2"/>
    <property type="match status" value="1"/>
</dbReference>
<dbReference type="AlphaFoldDB" id="A0A2I0SBR6"/>
<dbReference type="GO" id="GO:0006355">
    <property type="term" value="P:regulation of DNA-templated transcription"/>
    <property type="evidence" value="ECO:0007669"/>
    <property type="project" value="InterPro"/>
</dbReference>
<dbReference type="PROSITE" id="PS00622">
    <property type="entry name" value="HTH_LUXR_1"/>
    <property type="match status" value="1"/>
</dbReference>
<evidence type="ECO:0000256" key="1">
    <source>
        <dbReference type="ARBA" id="ARBA00023125"/>
    </source>
</evidence>
<feature type="modified residue" description="4-aspartylphosphate" evidence="2">
    <location>
        <position position="50"/>
    </location>
</feature>
<accession>A0A2I0SBR6</accession>
<evidence type="ECO:0000313" key="6">
    <source>
        <dbReference type="Proteomes" id="UP000236178"/>
    </source>
</evidence>
<dbReference type="Gene3D" id="3.40.50.2300">
    <property type="match status" value="1"/>
</dbReference>
<keyword evidence="2" id="KW-0597">Phosphoprotein</keyword>
<gene>
    <name evidence="5" type="ORF">CW362_40795</name>
</gene>
<feature type="domain" description="HTH luxR-type" evidence="3">
    <location>
        <begin position="124"/>
        <end position="189"/>
    </location>
</feature>
<organism evidence="5 6">
    <name type="scientific">Streptomyces populi</name>
    <dbReference type="NCBI Taxonomy" id="2058924"/>
    <lineage>
        <taxon>Bacteria</taxon>
        <taxon>Bacillati</taxon>
        <taxon>Actinomycetota</taxon>
        <taxon>Actinomycetes</taxon>
        <taxon>Kitasatosporales</taxon>
        <taxon>Streptomycetaceae</taxon>
        <taxon>Streptomyces</taxon>
    </lineage>
</organism>
<keyword evidence="6" id="KW-1185">Reference proteome</keyword>
<evidence type="ECO:0000259" key="3">
    <source>
        <dbReference type="PROSITE" id="PS50043"/>
    </source>
</evidence>
<keyword evidence="1" id="KW-0238">DNA-binding</keyword>
<dbReference type="SUPFAM" id="SSF52172">
    <property type="entry name" value="CheY-like"/>
    <property type="match status" value="1"/>
</dbReference>
<protein>
    <recommendedName>
        <fullName evidence="7">DNA-binding response regulator</fullName>
    </recommendedName>
</protein>
<name>A0A2I0SBR6_9ACTN</name>
<dbReference type="Gene3D" id="1.10.10.10">
    <property type="entry name" value="Winged helix-like DNA-binding domain superfamily/Winged helix DNA-binding domain"/>
    <property type="match status" value="1"/>
</dbReference>
<dbReference type="InterPro" id="IPR039420">
    <property type="entry name" value="WalR-like"/>
</dbReference>
<dbReference type="InterPro" id="IPR001789">
    <property type="entry name" value="Sig_transdc_resp-reg_receiver"/>
</dbReference>
<dbReference type="OrthoDB" id="9808843at2"/>
<dbReference type="CDD" id="cd06170">
    <property type="entry name" value="LuxR_C_like"/>
    <property type="match status" value="1"/>
</dbReference>
<dbReference type="InterPro" id="IPR016032">
    <property type="entry name" value="Sig_transdc_resp-reg_C-effctor"/>
</dbReference>
<evidence type="ECO:0000313" key="5">
    <source>
        <dbReference type="EMBL" id="PKT67370.1"/>
    </source>
</evidence>
<dbReference type="PRINTS" id="PR00038">
    <property type="entry name" value="HTHLUXR"/>
</dbReference>
<dbReference type="Proteomes" id="UP000236178">
    <property type="component" value="Unassembled WGS sequence"/>
</dbReference>
<dbReference type="InterPro" id="IPR000792">
    <property type="entry name" value="Tscrpt_reg_LuxR_C"/>
</dbReference>
<evidence type="ECO:0000259" key="4">
    <source>
        <dbReference type="PROSITE" id="PS50110"/>
    </source>
</evidence>
<dbReference type="Pfam" id="PF00196">
    <property type="entry name" value="GerE"/>
    <property type="match status" value="1"/>
</dbReference>
<dbReference type="InterPro" id="IPR036388">
    <property type="entry name" value="WH-like_DNA-bd_sf"/>
</dbReference>
<feature type="domain" description="Response regulatory" evidence="4">
    <location>
        <begin position="1"/>
        <end position="113"/>
    </location>
</feature>